<dbReference type="Gene3D" id="1.10.760.10">
    <property type="entry name" value="Cytochrome c-like domain"/>
    <property type="match status" value="1"/>
</dbReference>
<evidence type="ECO:0000256" key="4">
    <source>
        <dbReference type="PROSITE-ProRule" id="PRU00433"/>
    </source>
</evidence>
<reference evidence="7 8" key="1">
    <citation type="submission" date="2018-06" db="EMBL/GenBank/DDBJ databases">
        <title>Marinomonas sp. YLB-05 draft genome sequence.</title>
        <authorList>
            <person name="Yu L."/>
            <person name="Tang X."/>
        </authorList>
    </citation>
    <scope>NUCLEOTIDE SEQUENCE [LARGE SCALE GENOMIC DNA]</scope>
    <source>
        <strain evidence="7 8">YLB-05</strain>
    </source>
</reference>
<evidence type="ECO:0000256" key="3">
    <source>
        <dbReference type="ARBA" id="ARBA00023004"/>
    </source>
</evidence>
<keyword evidence="8" id="KW-1185">Reference proteome</keyword>
<sequence>MIKTFYHFVLAYSLVISAQAYGASDAYSQPFAGLTVEEKQSFYLGQSLFERFWVPSPSSTTASDGLGPLFNARSCHSCHIRNGRGHAPTANQLGSEVPSFFIRLGDRAASNSSTIIGDLVYGRQFQPLSSTNVAPEGDYKIIWRSSIVILNDGTEVSLRRPDISWQSLRYGDFNHNTGFSPRVSPPLVGMGLLDAVPDSVILSYADPDDIDQDGISGKPNWLERHGEKHLGRFGHKAHVPNLNEQNQSAFNGDLGLSTPLFPNPSGDCSAMQSKCRMAPDGNSPHLDNLEVGHKQMQLLNSYVALSRPPAMRHLNESWFLDGKKIFDSLRCASCHRPKLTTGRSSFSALNHRDFYPFTDMLLHDMGPALQSGFPVLNASPQEWRTAPLWGIGLSDAVSGRNGFLHDGRARTIEEAILWHGGEAQASQQAYRTLNAQQRAVFIRFLESL</sequence>
<keyword evidence="3 4" id="KW-0408">Iron</keyword>
<dbReference type="PIRSF" id="PIRSF028099">
    <property type="entry name" value="DUF1111"/>
    <property type="match status" value="1"/>
</dbReference>
<dbReference type="EMBL" id="QKRA01000001">
    <property type="protein sequence ID" value="RDL45674.1"/>
    <property type="molecule type" value="Genomic_DNA"/>
</dbReference>
<keyword evidence="2 4" id="KW-0479">Metal-binding</keyword>
<evidence type="ECO:0000313" key="8">
    <source>
        <dbReference type="Proteomes" id="UP000254326"/>
    </source>
</evidence>
<evidence type="ECO:0000259" key="6">
    <source>
        <dbReference type="PROSITE" id="PS51007"/>
    </source>
</evidence>
<evidence type="ECO:0000256" key="5">
    <source>
        <dbReference type="SAM" id="SignalP"/>
    </source>
</evidence>
<dbReference type="InterPro" id="IPR009056">
    <property type="entry name" value="Cyt_c-like_dom"/>
</dbReference>
<dbReference type="GO" id="GO:0009055">
    <property type="term" value="F:electron transfer activity"/>
    <property type="evidence" value="ECO:0007669"/>
    <property type="project" value="InterPro"/>
</dbReference>
<keyword evidence="5" id="KW-0732">Signal</keyword>
<comment type="caution">
    <text evidence="7">The sequence shown here is derived from an EMBL/GenBank/DDBJ whole genome shotgun (WGS) entry which is preliminary data.</text>
</comment>
<evidence type="ECO:0000256" key="1">
    <source>
        <dbReference type="ARBA" id="ARBA00022617"/>
    </source>
</evidence>
<dbReference type="AlphaFoldDB" id="A0A370UD18"/>
<dbReference type="PROSITE" id="PS51007">
    <property type="entry name" value="CYTC"/>
    <property type="match status" value="1"/>
</dbReference>
<feature type="signal peptide" evidence="5">
    <location>
        <begin position="1"/>
        <end position="22"/>
    </location>
</feature>
<dbReference type="PANTHER" id="PTHR30600">
    <property type="entry name" value="CYTOCHROME C PEROXIDASE-RELATED"/>
    <property type="match status" value="1"/>
</dbReference>
<evidence type="ECO:0000313" key="7">
    <source>
        <dbReference type="EMBL" id="RDL45674.1"/>
    </source>
</evidence>
<evidence type="ECO:0000256" key="2">
    <source>
        <dbReference type="ARBA" id="ARBA00022723"/>
    </source>
</evidence>
<protein>
    <recommendedName>
        <fullName evidence="6">Cytochrome c domain-containing protein</fullName>
    </recommendedName>
</protein>
<dbReference type="SUPFAM" id="SSF46626">
    <property type="entry name" value="Cytochrome c"/>
    <property type="match status" value="1"/>
</dbReference>
<dbReference type="RefSeq" id="WP_115466263.1">
    <property type="nucleotide sequence ID" value="NZ_QKRA01000001.1"/>
</dbReference>
<dbReference type="GO" id="GO:0046872">
    <property type="term" value="F:metal ion binding"/>
    <property type="evidence" value="ECO:0007669"/>
    <property type="project" value="UniProtKB-KW"/>
</dbReference>
<dbReference type="GO" id="GO:0004130">
    <property type="term" value="F:cytochrome-c peroxidase activity"/>
    <property type="evidence" value="ECO:0007669"/>
    <property type="project" value="TreeGrafter"/>
</dbReference>
<gene>
    <name evidence="7" type="ORF">DN730_01070</name>
</gene>
<name>A0A370UD18_9GAMM</name>
<feature type="domain" description="Cytochrome c" evidence="6">
    <location>
        <begin position="317"/>
        <end position="448"/>
    </location>
</feature>
<accession>A0A370UD18</accession>
<dbReference type="Pfam" id="PF06537">
    <property type="entry name" value="DHOR"/>
    <property type="match status" value="2"/>
</dbReference>
<organism evidence="7 8">
    <name type="scientific">Marinomonas piezotolerans</name>
    <dbReference type="NCBI Taxonomy" id="2213058"/>
    <lineage>
        <taxon>Bacteria</taxon>
        <taxon>Pseudomonadati</taxon>
        <taxon>Pseudomonadota</taxon>
        <taxon>Gammaproteobacteria</taxon>
        <taxon>Oceanospirillales</taxon>
        <taxon>Oceanospirillaceae</taxon>
        <taxon>Marinomonas</taxon>
    </lineage>
</organism>
<dbReference type="PANTHER" id="PTHR30600:SF4">
    <property type="entry name" value="CYTOCHROME C DOMAIN-CONTAINING PROTEIN"/>
    <property type="match status" value="1"/>
</dbReference>
<dbReference type="InterPro" id="IPR051395">
    <property type="entry name" value="Cytochrome_c_Peroxidase/MauG"/>
</dbReference>
<dbReference type="InterPro" id="IPR010538">
    <property type="entry name" value="DHOR"/>
</dbReference>
<dbReference type="Proteomes" id="UP000254326">
    <property type="component" value="Unassembled WGS sequence"/>
</dbReference>
<dbReference type="GO" id="GO:0020037">
    <property type="term" value="F:heme binding"/>
    <property type="evidence" value="ECO:0007669"/>
    <property type="project" value="InterPro"/>
</dbReference>
<dbReference type="OrthoDB" id="9805202at2"/>
<dbReference type="InterPro" id="IPR036909">
    <property type="entry name" value="Cyt_c-like_dom_sf"/>
</dbReference>
<keyword evidence="1 4" id="KW-0349">Heme</keyword>
<proteinExistence type="predicted"/>
<feature type="chain" id="PRO_5016876458" description="Cytochrome c domain-containing protein" evidence="5">
    <location>
        <begin position="23"/>
        <end position="448"/>
    </location>
</feature>